<dbReference type="SUPFAM" id="SSF53383">
    <property type="entry name" value="PLP-dependent transferases"/>
    <property type="match status" value="1"/>
</dbReference>
<dbReference type="Proteomes" id="UP000295380">
    <property type="component" value="Unassembled WGS sequence"/>
</dbReference>
<feature type="compositionally biased region" description="Polar residues" evidence="6">
    <location>
        <begin position="98"/>
        <end position="115"/>
    </location>
</feature>
<evidence type="ECO:0000259" key="7">
    <source>
        <dbReference type="PROSITE" id="PS50949"/>
    </source>
</evidence>
<dbReference type="GO" id="GO:0030170">
    <property type="term" value="F:pyridoxal phosphate binding"/>
    <property type="evidence" value="ECO:0007669"/>
    <property type="project" value="InterPro"/>
</dbReference>
<evidence type="ECO:0000256" key="3">
    <source>
        <dbReference type="ARBA" id="ARBA00023015"/>
    </source>
</evidence>
<gene>
    <name evidence="8" type="ORF">C8E00_102280</name>
</gene>
<sequence>MSTITFSLDLDGNSQAPLFLVIAKAVIRDIRSGRLPPQTRLPGTRTLARQLAVNRNTVDAAYQELIAQGWAETLPASGTYISRDLPQSSEPPEPSHSVQATQNASVSSPTPSLSFNDGAPDTRLVPSKALARAFRRAVIRPDFQQRSDYQDGMGNAALRQALSDYLTSHRGKHYAADHILVTRGSQMALYLSARTLLSQDDAIAMEDPGYPQAREAFLATGARVIGIPVDDKGICIESLEHALNANPEIRAVYITPHHQYPTTVTLGAARRLRLLELARRYDLVLIEDDYDHEYHFEGRPVHPIASMANENEQIIYIGSLSKLLSPGIRVGYVHAPPNLLDPMLEVRSIIDRQGDIPLEMAIAELMANGELARHTRKSRQLYRARRDIMADNLHAAFGKTIDFNLPTGGLAIWLRLPRDVDICSLAHEAEQQGLSVTPGEYFTVDVMPPRAFRLGYGALDNTQIQEAVKVLSSAYRQVRFESSSLSP</sequence>
<comment type="similarity">
    <text evidence="1">In the C-terminal section; belongs to the class-I pyridoxal-phosphate-dependent aminotransferase family.</text>
</comment>
<dbReference type="Pfam" id="PF00392">
    <property type="entry name" value="GntR"/>
    <property type="match status" value="1"/>
</dbReference>
<dbReference type="SUPFAM" id="SSF46785">
    <property type="entry name" value="Winged helix' DNA-binding domain"/>
    <property type="match status" value="1"/>
</dbReference>
<dbReference type="InterPro" id="IPR000524">
    <property type="entry name" value="Tscrpt_reg_HTH_GntR"/>
</dbReference>
<dbReference type="InterPro" id="IPR015424">
    <property type="entry name" value="PyrdxlP-dep_Trfase"/>
</dbReference>
<keyword evidence="3" id="KW-0805">Transcription regulation</keyword>
<keyword evidence="4" id="KW-0238">DNA-binding</keyword>
<reference evidence="8 9" key="1">
    <citation type="submission" date="2019-03" db="EMBL/GenBank/DDBJ databases">
        <title>Genomic Encyclopedia of Type Strains, Phase IV (KMG-IV): sequencing the most valuable type-strain genomes for metagenomic binning, comparative biology and taxonomic classification.</title>
        <authorList>
            <person name="Goeker M."/>
        </authorList>
    </citation>
    <scope>NUCLEOTIDE SEQUENCE [LARGE SCALE GENOMIC DNA]</scope>
    <source>
        <strain evidence="8 9">DSM 6770</strain>
    </source>
</reference>
<keyword evidence="2" id="KW-0663">Pyridoxal phosphate</keyword>
<dbReference type="CDD" id="cd00609">
    <property type="entry name" value="AAT_like"/>
    <property type="match status" value="1"/>
</dbReference>
<dbReference type="InterPro" id="IPR015421">
    <property type="entry name" value="PyrdxlP-dep_Trfase_major"/>
</dbReference>
<evidence type="ECO:0000313" key="8">
    <source>
        <dbReference type="EMBL" id="TDU23780.1"/>
    </source>
</evidence>
<comment type="caution">
    <text evidence="8">The sequence shown here is derived from an EMBL/GenBank/DDBJ whole genome shotgun (WGS) entry which is preliminary data.</text>
</comment>
<dbReference type="InterPro" id="IPR036390">
    <property type="entry name" value="WH_DNA-bd_sf"/>
</dbReference>
<dbReference type="EMBL" id="SOBR01000002">
    <property type="protein sequence ID" value="TDU23780.1"/>
    <property type="molecule type" value="Genomic_DNA"/>
</dbReference>
<evidence type="ECO:0000256" key="1">
    <source>
        <dbReference type="ARBA" id="ARBA00005384"/>
    </source>
</evidence>
<evidence type="ECO:0000256" key="2">
    <source>
        <dbReference type="ARBA" id="ARBA00022898"/>
    </source>
</evidence>
<keyword evidence="9" id="KW-1185">Reference proteome</keyword>
<evidence type="ECO:0000313" key="9">
    <source>
        <dbReference type="Proteomes" id="UP000295380"/>
    </source>
</evidence>
<dbReference type="RefSeq" id="WP_133695136.1">
    <property type="nucleotide sequence ID" value="NZ_SOBR01000002.1"/>
</dbReference>
<organism evidence="8 9">
    <name type="scientific">Chromohalobacter marismortui</name>
    <dbReference type="NCBI Taxonomy" id="42055"/>
    <lineage>
        <taxon>Bacteria</taxon>
        <taxon>Pseudomonadati</taxon>
        <taxon>Pseudomonadota</taxon>
        <taxon>Gammaproteobacteria</taxon>
        <taxon>Oceanospirillales</taxon>
        <taxon>Halomonadaceae</taxon>
        <taxon>Chromohalobacter</taxon>
    </lineage>
</organism>
<dbReference type="SMART" id="SM00345">
    <property type="entry name" value="HTH_GNTR"/>
    <property type="match status" value="1"/>
</dbReference>
<dbReference type="Pfam" id="PF00155">
    <property type="entry name" value="Aminotran_1_2"/>
    <property type="match status" value="1"/>
</dbReference>
<dbReference type="Gene3D" id="3.40.640.10">
    <property type="entry name" value="Type I PLP-dependent aspartate aminotransferase-like (Major domain)"/>
    <property type="match status" value="1"/>
</dbReference>
<dbReference type="PANTHER" id="PTHR46577:SF1">
    <property type="entry name" value="HTH-TYPE TRANSCRIPTIONAL REGULATORY PROTEIN GABR"/>
    <property type="match status" value="1"/>
</dbReference>
<accession>A0A4R7NTK8</accession>
<dbReference type="InterPro" id="IPR036388">
    <property type="entry name" value="WH-like_DNA-bd_sf"/>
</dbReference>
<dbReference type="InterPro" id="IPR051446">
    <property type="entry name" value="HTH_trans_reg/aminotransferase"/>
</dbReference>
<proteinExistence type="inferred from homology"/>
<dbReference type="InterPro" id="IPR004839">
    <property type="entry name" value="Aminotransferase_I/II_large"/>
</dbReference>
<dbReference type="GO" id="GO:0003677">
    <property type="term" value="F:DNA binding"/>
    <property type="evidence" value="ECO:0007669"/>
    <property type="project" value="UniProtKB-KW"/>
</dbReference>
<evidence type="ECO:0000256" key="4">
    <source>
        <dbReference type="ARBA" id="ARBA00023125"/>
    </source>
</evidence>
<protein>
    <submittedName>
        <fullName evidence="8">GntR family transcriptional regulator</fullName>
    </submittedName>
</protein>
<dbReference type="CDD" id="cd07377">
    <property type="entry name" value="WHTH_GntR"/>
    <property type="match status" value="1"/>
</dbReference>
<dbReference type="Gene3D" id="1.10.10.10">
    <property type="entry name" value="Winged helix-like DNA-binding domain superfamily/Winged helix DNA-binding domain"/>
    <property type="match status" value="1"/>
</dbReference>
<evidence type="ECO:0000256" key="5">
    <source>
        <dbReference type="ARBA" id="ARBA00023163"/>
    </source>
</evidence>
<evidence type="ECO:0000256" key="6">
    <source>
        <dbReference type="SAM" id="MobiDB-lite"/>
    </source>
</evidence>
<dbReference type="OrthoDB" id="9808770at2"/>
<dbReference type="GO" id="GO:0003700">
    <property type="term" value="F:DNA-binding transcription factor activity"/>
    <property type="evidence" value="ECO:0007669"/>
    <property type="project" value="InterPro"/>
</dbReference>
<keyword evidence="5" id="KW-0804">Transcription</keyword>
<feature type="domain" description="HTH gntR-type" evidence="7">
    <location>
        <begin position="16"/>
        <end position="84"/>
    </location>
</feature>
<name>A0A4R7NTK8_9GAMM</name>
<feature type="region of interest" description="Disordered" evidence="6">
    <location>
        <begin position="81"/>
        <end position="121"/>
    </location>
</feature>
<dbReference type="PROSITE" id="PS50949">
    <property type="entry name" value="HTH_GNTR"/>
    <property type="match status" value="1"/>
</dbReference>
<dbReference type="PANTHER" id="PTHR46577">
    <property type="entry name" value="HTH-TYPE TRANSCRIPTIONAL REGULATORY PROTEIN GABR"/>
    <property type="match status" value="1"/>
</dbReference>
<dbReference type="AlphaFoldDB" id="A0A4R7NTK8"/>